<dbReference type="AlphaFoldDB" id="A0A0V0YUK8"/>
<keyword evidence="2" id="KW-1185">Reference proteome</keyword>
<proteinExistence type="predicted"/>
<name>A0A0V0YUK8_TRIBR</name>
<organism evidence="1 2">
    <name type="scientific">Trichinella britovi</name>
    <name type="common">Parasitic roundworm</name>
    <dbReference type="NCBI Taxonomy" id="45882"/>
    <lineage>
        <taxon>Eukaryota</taxon>
        <taxon>Metazoa</taxon>
        <taxon>Ecdysozoa</taxon>
        <taxon>Nematoda</taxon>
        <taxon>Enoplea</taxon>
        <taxon>Dorylaimia</taxon>
        <taxon>Trichinellida</taxon>
        <taxon>Trichinellidae</taxon>
        <taxon>Trichinella</taxon>
    </lineage>
</organism>
<accession>A0A0V0YUK8</accession>
<reference evidence="1 2" key="1">
    <citation type="submission" date="2015-01" db="EMBL/GenBank/DDBJ databases">
        <title>Evolution of Trichinella species and genotypes.</title>
        <authorList>
            <person name="Korhonen P.K."/>
            <person name="Edoardo P."/>
            <person name="Giuseppe L.R."/>
            <person name="Gasser R.B."/>
        </authorList>
    </citation>
    <scope>NUCLEOTIDE SEQUENCE [LARGE SCALE GENOMIC DNA]</scope>
    <source>
        <strain evidence="1">ISS120</strain>
    </source>
</reference>
<comment type="caution">
    <text evidence="1">The sequence shown here is derived from an EMBL/GenBank/DDBJ whole genome shotgun (WGS) entry which is preliminary data.</text>
</comment>
<sequence length="44" mass="4943">MVFRQNHSLSGEDANFFLIACALPPLAKNAPHTQKSLTKRRMMA</sequence>
<dbReference type="EMBL" id="JYDI01006164">
    <property type="protein sequence ID" value="KRY03819.1"/>
    <property type="molecule type" value="Genomic_DNA"/>
</dbReference>
<dbReference type="Proteomes" id="UP000054653">
    <property type="component" value="Unassembled WGS sequence"/>
</dbReference>
<evidence type="ECO:0000313" key="1">
    <source>
        <dbReference type="EMBL" id="KRY03819.1"/>
    </source>
</evidence>
<evidence type="ECO:0000313" key="2">
    <source>
        <dbReference type="Proteomes" id="UP000054653"/>
    </source>
</evidence>
<gene>
    <name evidence="1" type="ORF">T03_11935</name>
</gene>
<protein>
    <submittedName>
        <fullName evidence="1">Uncharacterized protein</fullName>
    </submittedName>
</protein>